<dbReference type="EMBL" id="JAGTAR010000009">
    <property type="protein sequence ID" value="MBR8535424.1"/>
    <property type="molecule type" value="Genomic_DNA"/>
</dbReference>
<evidence type="ECO:0000313" key="2">
    <source>
        <dbReference type="EMBL" id="MBR8535424.1"/>
    </source>
</evidence>
<sequence>MSNFKDITVSFANLVKSRGKNPFYGTLVLVYIFRNYKEIYQLFFIKQTTLSSRLEILDTLLSSEVFVKELSKTILVTFAAMLVSYVLINLSELLKGVFKNVINVWVSKLIDLITDKTNTYSKDDYNELNDLKNDFEKRYNAEREKRLRSENEVDELEKRVKELLNPDEFNSILHKKISDKNLINPFRTIRDLVNEKKPLVNFPPEENQLLEILKKERVIKLIDEKNRIYDFTNPKGESYVEFFNNWEDSPSALGIN</sequence>
<name>A0A941IXI2_9BACT</name>
<comment type="caution">
    <text evidence="2">The sequence shown here is derived from an EMBL/GenBank/DDBJ whole genome shotgun (WGS) entry which is preliminary data.</text>
</comment>
<reference evidence="2" key="1">
    <citation type="journal article" date="2018" name="Int. J. Syst. Evol. Microbiol.">
        <title>Carboxylicivirga sediminis sp. nov., isolated from coastal sediment.</title>
        <authorList>
            <person name="Wang F.Q."/>
            <person name="Ren L.H."/>
            <person name="Zou R.J."/>
            <person name="Sun Y.Z."/>
            <person name="Liu X.J."/>
            <person name="Jiang F."/>
            <person name="Liu L.J."/>
        </authorList>
    </citation>
    <scope>NUCLEOTIDE SEQUENCE</scope>
    <source>
        <strain evidence="2">JR1</strain>
    </source>
</reference>
<organism evidence="2 3">
    <name type="scientific">Carboxylicivirga sediminis</name>
    <dbReference type="NCBI Taxonomy" id="2006564"/>
    <lineage>
        <taxon>Bacteria</taxon>
        <taxon>Pseudomonadati</taxon>
        <taxon>Bacteroidota</taxon>
        <taxon>Bacteroidia</taxon>
        <taxon>Marinilabiliales</taxon>
        <taxon>Marinilabiliaceae</taxon>
        <taxon>Carboxylicivirga</taxon>
    </lineage>
</organism>
<keyword evidence="1" id="KW-0175">Coiled coil</keyword>
<accession>A0A941IXI2</accession>
<dbReference type="AlphaFoldDB" id="A0A941IXI2"/>
<evidence type="ECO:0000313" key="3">
    <source>
        <dbReference type="Proteomes" id="UP000679220"/>
    </source>
</evidence>
<keyword evidence="3" id="KW-1185">Reference proteome</keyword>
<evidence type="ECO:0000256" key="1">
    <source>
        <dbReference type="SAM" id="Coils"/>
    </source>
</evidence>
<dbReference type="RefSeq" id="WP_212189330.1">
    <property type="nucleotide sequence ID" value="NZ_JAGTAR010000009.1"/>
</dbReference>
<reference evidence="2" key="2">
    <citation type="submission" date="2021-04" db="EMBL/GenBank/DDBJ databases">
        <authorList>
            <person name="Zhang T."/>
            <person name="Zhang Y."/>
            <person name="Lu D."/>
            <person name="Zuo D."/>
            <person name="Du Z."/>
        </authorList>
    </citation>
    <scope>NUCLEOTIDE SEQUENCE</scope>
    <source>
        <strain evidence="2">JR1</strain>
    </source>
</reference>
<gene>
    <name evidence="2" type="ORF">KDU71_07615</name>
</gene>
<dbReference type="Proteomes" id="UP000679220">
    <property type="component" value="Unassembled WGS sequence"/>
</dbReference>
<proteinExistence type="predicted"/>
<protein>
    <submittedName>
        <fullName evidence="2">Uncharacterized protein</fullName>
    </submittedName>
</protein>
<feature type="coiled-coil region" evidence="1">
    <location>
        <begin position="125"/>
        <end position="159"/>
    </location>
</feature>